<dbReference type="Pfam" id="PF07690">
    <property type="entry name" value="MFS_1"/>
    <property type="match status" value="1"/>
</dbReference>
<dbReference type="GO" id="GO:0022857">
    <property type="term" value="F:transmembrane transporter activity"/>
    <property type="evidence" value="ECO:0007669"/>
    <property type="project" value="InterPro"/>
</dbReference>
<comment type="caution">
    <text evidence="9">The sequence shown here is derived from an EMBL/GenBank/DDBJ whole genome shotgun (WGS) entry which is preliminary data.</text>
</comment>
<comment type="similarity">
    <text evidence="2">Belongs to the major facilitator superfamily. Monocarboxylate porter (TC 2.A.1.13) family.</text>
</comment>
<feature type="transmembrane region" description="Helical" evidence="8">
    <location>
        <begin position="364"/>
        <end position="385"/>
    </location>
</feature>
<reference evidence="9 10" key="1">
    <citation type="journal article" date="2012" name="Eukaryot. Cell">
        <title>Draft genome sequence of Aspergillus oryzae strain 3.042.</title>
        <authorList>
            <person name="Zhao G."/>
            <person name="Yao Y."/>
            <person name="Qi W."/>
            <person name="Wang C."/>
            <person name="Hou L."/>
            <person name="Zeng B."/>
            <person name="Cao X."/>
        </authorList>
    </citation>
    <scope>NUCLEOTIDE SEQUENCE [LARGE SCALE GENOMIC DNA]</scope>
    <source>
        <strain evidence="9 10">3.042</strain>
    </source>
</reference>
<gene>
    <name evidence="9" type="ORF">Ao3042_05415</name>
</gene>
<protein>
    <submittedName>
        <fullName evidence="9">Monocarboxylate transporter</fullName>
    </submittedName>
</protein>
<dbReference type="Proteomes" id="UP000002812">
    <property type="component" value="Unassembled WGS sequence"/>
</dbReference>
<dbReference type="PANTHER" id="PTHR11360:SF224">
    <property type="entry name" value="MAJOR FACILITATOR SUPERFAMILY (MFS) PROFILE DOMAIN-CONTAINING PROTEIN-RELATED"/>
    <property type="match status" value="1"/>
</dbReference>
<feature type="transmembrane region" description="Helical" evidence="8">
    <location>
        <begin position="326"/>
        <end position="344"/>
    </location>
</feature>
<evidence type="ECO:0000256" key="7">
    <source>
        <dbReference type="SAM" id="MobiDB-lite"/>
    </source>
</evidence>
<evidence type="ECO:0000313" key="10">
    <source>
        <dbReference type="Proteomes" id="UP000002812"/>
    </source>
</evidence>
<feature type="transmembrane region" description="Helical" evidence="8">
    <location>
        <begin position="219"/>
        <end position="240"/>
    </location>
</feature>
<dbReference type="AlphaFoldDB" id="I8TVT6"/>
<evidence type="ECO:0000256" key="5">
    <source>
        <dbReference type="ARBA" id="ARBA00022989"/>
    </source>
</evidence>
<dbReference type="InterPro" id="IPR011701">
    <property type="entry name" value="MFS"/>
</dbReference>
<dbReference type="PANTHER" id="PTHR11360">
    <property type="entry name" value="MONOCARBOXYLATE TRANSPORTER"/>
    <property type="match status" value="1"/>
</dbReference>
<evidence type="ECO:0000256" key="1">
    <source>
        <dbReference type="ARBA" id="ARBA00004141"/>
    </source>
</evidence>
<evidence type="ECO:0000256" key="6">
    <source>
        <dbReference type="ARBA" id="ARBA00023136"/>
    </source>
</evidence>
<accession>I8TVT6</accession>
<feature type="transmembrane region" description="Helical" evidence="8">
    <location>
        <begin position="397"/>
        <end position="421"/>
    </location>
</feature>
<dbReference type="OrthoDB" id="5667at2759"/>
<reference evidence="10" key="2">
    <citation type="submission" date="2012-06" db="EMBL/GenBank/DDBJ databases">
        <title>Comparative genomic analyses of Aspergillus oryzae 3.042 and A. oryzae RIB40 for soy-sauce fermentation.</title>
        <authorList>
            <person name="Zhao G."/>
            <person name="Hou L."/>
            <person name="Wang C."/>
            <person name="Cao X."/>
        </authorList>
    </citation>
    <scope>NUCLEOTIDE SEQUENCE [LARGE SCALE GENOMIC DNA]</scope>
    <source>
        <strain evidence="10">3.042</strain>
    </source>
</reference>
<dbReference type="InterPro" id="IPR036259">
    <property type="entry name" value="MFS_trans_sf"/>
</dbReference>
<feature type="transmembrane region" description="Helical" evidence="8">
    <location>
        <begin position="252"/>
        <end position="272"/>
    </location>
</feature>
<evidence type="ECO:0000256" key="3">
    <source>
        <dbReference type="ARBA" id="ARBA00022448"/>
    </source>
</evidence>
<proteinExistence type="inferred from homology"/>
<feature type="transmembrane region" description="Helical" evidence="8">
    <location>
        <begin position="165"/>
        <end position="183"/>
    </location>
</feature>
<keyword evidence="4 8" id="KW-0812">Transmembrane</keyword>
<keyword evidence="3" id="KW-0813">Transport</keyword>
<keyword evidence="5 8" id="KW-1133">Transmembrane helix</keyword>
<dbReference type="SUPFAM" id="SSF103473">
    <property type="entry name" value="MFS general substrate transporter"/>
    <property type="match status" value="1"/>
</dbReference>
<dbReference type="GO" id="GO:0016020">
    <property type="term" value="C:membrane"/>
    <property type="evidence" value="ECO:0007669"/>
    <property type="project" value="UniProtKB-SubCell"/>
</dbReference>
<feature type="transmembrane region" description="Helical" evidence="8">
    <location>
        <begin position="133"/>
        <end position="153"/>
    </location>
</feature>
<feature type="transmembrane region" description="Helical" evidence="8">
    <location>
        <begin position="465"/>
        <end position="488"/>
    </location>
</feature>
<evidence type="ECO:0000313" key="9">
    <source>
        <dbReference type="EMBL" id="EIT78500.1"/>
    </source>
</evidence>
<evidence type="ECO:0000256" key="8">
    <source>
        <dbReference type="SAM" id="Phobius"/>
    </source>
</evidence>
<feature type="transmembrane region" description="Helical" evidence="8">
    <location>
        <begin position="494"/>
        <end position="515"/>
    </location>
</feature>
<feature type="transmembrane region" description="Helical" evidence="8">
    <location>
        <begin position="284"/>
        <end position="305"/>
    </location>
</feature>
<feature type="region of interest" description="Disordered" evidence="7">
    <location>
        <begin position="97"/>
        <end position="117"/>
    </location>
</feature>
<sequence length="529" mass="57453">MSITTHIGICKTKVRTPCIRQHDFVDFKFVRLAETAKDTIRDFLRMFLELSDGGGISRTRFVTGISVNVVLVNHKAAVEAKGVPPLAEWGELVTRMPDSTSTQQDEEKAIEPPVVSESPALDSDLPPEGGVRGWLCCAGGSLGLIGIFQITYQETLLKDYSSSDISWIFTIQLALIWAPGSLFGRIVDAYGPRPVMLPCTFLCLFSLCMTSLSTEYYQIILAQGIGYGLGAGGIFTTSLVCVSQWFVKQRGLALGITVAGSSIGGVIFPFFLRLVMEDVGFNGMVRYTALFIGIALVGAFFLLSARLPPKKWDPETTWIDFKLFKNRGFAFYALGSYFVMWGLWAPFDYLPSMAQLSGMSDSLALYLLAIVNGADLGGPSAASLFGRIIPGHIGDKVGYFNIIVASAFFSCIAILCLWLPFDYHSSNAGLIVFAVVYGFFSGAFVSIMMPCCAKSGSLETLGRQIGTYQGVIAISTLTGLPIMGAILGRQHNSTFMGLQVFAIATMFIGFVLLLISRNVLAAAHGTWKY</sequence>
<feature type="transmembrane region" description="Helical" evidence="8">
    <location>
        <begin position="427"/>
        <end position="453"/>
    </location>
</feature>
<dbReference type="EMBL" id="AKHY01000137">
    <property type="protein sequence ID" value="EIT78500.1"/>
    <property type="molecule type" value="Genomic_DNA"/>
</dbReference>
<evidence type="ECO:0000256" key="2">
    <source>
        <dbReference type="ARBA" id="ARBA00006727"/>
    </source>
</evidence>
<evidence type="ECO:0000256" key="4">
    <source>
        <dbReference type="ARBA" id="ARBA00022692"/>
    </source>
</evidence>
<dbReference type="HOGENOM" id="CLU_001265_1_0_1"/>
<dbReference type="Gene3D" id="1.20.1250.20">
    <property type="entry name" value="MFS general substrate transporter like domains"/>
    <property type="match status" value="1"/>
</dbReference>
<name>I8TVT6_ASPO3</name>
<organism evidence="9 10">
    <name type="scientific">Aspergillus oryzae (strain 3.042)</name>
    <name type="common">Yellow koji mold</name>
    <dbReference type="NCBI Taxonomy" id="1160506"/>
    <lineage>
        <taxon>Eukaryota</taxon>
        <taxon>Fungi</taxon>
        <taxon>Dikarya</taxon>
        <taxon>Ascomycota</taxon>
        <taxon>Pezizomycotina</taxon>
        <taxon>Eurotiomycetes</taxon>
        <taxon>Eurotiomycetidae</taxon>
        <taxon>Eurotiales</taxon>
        <taxon>Aspergillaceae</taxon>
        <taxon>Aspergillus</taxon>
        <taxon>Aspergillus subgen. Circumdati</taxon>
    </lineage>
</organism>
<comment type="subcellular location">
    <subcellularLocation>
        <location evidence="1">Membrane</location>
        <topology evidence="1">Multi-pass membrane protein</topology>
    </subcellularLocation>
</comment>
<dbReference type="InterPro" id="IPR050327">
    <property type="entry name" value="Proton-linked_MCT"/>
</dbReference>
<keyword evidence="6 8" id="KW-0472">Membrane</keyword>